<protein>
    <submittedName>
        <fullName evidence="8">NAD(P)/FAD-dependent oxidoreductase</fullName>
    </submittedName>
</protein>
<evidence type="ECO:0000256" key="2">
    <source>
        <dbReference type="ARBA" id="ARBA00022630"/>
    </source>
</evidence>
<sequence>MRQVDLAIVGAGVAGLSAATVAAQHGLSVLVIERMGAGGQVMNVETIHNMPGFPNGISGFELGPLLQEQAEAAGAQFMLDTVATVRAAPVLRQAQDDGESGPSASSGQAAFVVECEGESVQARAVLVAAGSIRRKLGVPGEELEGRGVSHCASCDGPMFRGQPVCVVGGGDSAFGEAAVLAGQASRVTLVFSGRRPHAQKLLVDAIAGLPQVQLVADSEVTAITAQDGVTGLRIRQDDGTVRELPARGVFVYAGLQPASAFLADTLRLDAAGRILTDAHFGSSVPGIFAAGDIRAGAAWLLASAAGEGAAAAVAACRYLQEDSGS</sequence>
<keyword evidence="2" id="KW-0285">Flavoprotein</keyword>
<accession>A0ABW0N978</accession>
<keyword evidence="5" id="KW-1015">Disulfide bond</keyword>
<reference evidence="9" key="1">
    <citation type="journal article" date="2019" name="Int. J. Syst. Evol. Microbiol.">
        <title>The Global Catalogue of Microorganisms (GCM) 10K type strain sequencing project: providing services to taxonomists for standard genome sequencing and annotation.</title>
        <authorList>
            <consortium name="The Broad Institute Genomics Platform"/>
            <consortium name="The Broad Institute Genome Sequencing Center for Infectious Disease"/>
            <person name="Wu L."/>
            <person name="Ma J."/>
        </authorList>
    </citation>
    <scope>NUCLEOTIDE SEQUENCE [LARGE SCALE GENOMIC DNA]</scope>
    <source>
        <strain evidence="9">CCUG 57401</strain>
    </source>
</reference>
<evidence type="ECO:0000256" key="5">
    <source>
        <dbReference type="ARBA" id="ARBA00023157"/>
    </source>
</evidence>
<evidence type="ECO:0000256" key="1">
    <source>
        <dbReference type="ARBA" id="ARBA00009333"/>
    </source>
</evidence>
<evidence type="ECO:0000256" key="3">
    <source>
        <dbReference type="ARBA" id="ARBA00022827"/>
    </source>
</evidence>
<dbReference type="Proteomes" id="UP001596037">
    <property type="component" value="Unassembled WGS sequence"/>
</dbReference>
<comment type="caution">
    <text evidence="8">The sequence shown here is derived from an EMBL/GenBank/DDBJ whole genome shotgun (WGS) entry which is preliminary data.</text>
</comment>
<dbReference type="PROSITE" id="PS00573">
    <property type="entry name" value="PYRIDINE_REDOX_2"/>
    <property type="match status" value="1"/>
</dbReference>
<keyword evidence="9" id="KW-1185">Reference proteome</keyword>
<name>A0ABW0N978_9BURK</name>
<organism evidence="8 9">
    <name type="scientific">Caenimonas terrae</name>
    <dbReference type="NCBI Taxonomy" id="696074"/>
    <lineage>
        <taxon>Bacteria</taxon>
        <taxon>Pseudomonadati</taxon>
        <taxon>Pseudomonadota</taxon>
        <taxon>Betaproteobacteria</taxon>
        <taxon>Burkholderiales</taxon>
        <taxon>Comamonadaceae</taxon>
        <taxon>Caenimonas</taxon>
    </lineage>
</organism>
<proteinExistence type="inferred from homology"/>
<dbReference type="RefSeq" id="WP_376848854.1">
    <property type="nucleotide sequence ID" value="NZ_JBHSMF010000003.1"/>
</dbReference>
<feature type="domain" description="FAD/NAD(P)-binding" evidence="7">
    <location>
        <begin position="5"/>
        <end position="297"/>
    </location>
</feature>
<dbReference type="InterPro" id="IPR050097">
    <property type="entry name" value="Ferredoxin-NADP_redctase_2"/>
</dbReference>
<evidence type="ECO:0000313" key="8">
    <source>
        <dbReference type="EMBL" id="MFC5496821.1"/>
    </source>
</evidence>
<dbReference type="PANTHER" id="PTHR48105">
    <property type="entry name" value="THIOREDOXIN REDUCTASE 1-RELATED-RELATED"/>
    <property type="match status" value="1"/>
</dbReference>
<evidence type="ECO:0000313" key="9">
    <source>
        <dbReference type="Proteomes" id="UP001596037"/>
    </source>
</evidence>
<keyword evidence="4" id="KW-0560">Oxidoreductase</keyword>
<dbReference type="PRINTS" id="PR00368">
    <property type="entry name" value="FADPNR"/>
</dbReference>
<dbReference type="InterPro" id="IPR008255">
    <property type="entry name" value="Pyr_nucl-diS_OxRdtase_2_AS"/>
</dbReference>
<evidence type="ECO:0000259" key="7">
    <source>
        <dbReference type="Pfam" id="PF07992"/>
    </source>
</evidence>
<comment type="similarity">
    <text evidence="1">Belongs to the class-II pyridine nucleotide-disulfide oxidoreductase family.</text>
</comment>
<dbReference type="SUPFAM" id="SSF51905">
    <property type="entry name" value="FAD/NAD(P)-binding domain"/>
    <property type="match status" value="1"/>
</dbReference>
<dbReference type="Pfam" id="PF07992">
    <property type="entry name" value="Pyr_redox_2"/>
    <property type="match status" value="1"/>
</dbReference>
<dbReference type="InterPro" id="IPR023753">
    <property type="entry name" value="FAD/NAD-binding_dom"/>
</dbReference>
<gene>
    <name evidence="8" type="ORF">ACFPOE_04680</name>
</gene>
<dbReference type="EMBL" id="JBHSMF010000003">
    <property type="protein sequence ID" value="MFC5496821.1"/>
    <property type="molecule type" value="Genomic_DNA"/>
</dbReference>
<dbReference type="InterPro" id="IPR036188">
    <property type="entry name" value="FAD/NAD-bd_sf"/>
</dbReference>
<keyword evidence="6" id="KW-0676">Redox-active center</keyword>
<evidence type="ECO:0000256" key="6">
    <source>
        <dbReference type="ARBA" id="ARBA00023284"/>
    </source>
</evidence>
<evidence type="ECO:0000256" key="4">
    <source>
        <dbReference type="ARBA" id="ARBA00023002"/>
    </source>
</evidence>
<dbReference type="PRINTS" id="PR00469">
    <property type="entry name" value="PNDRDTASEII"/>
</dbReference>
<keyword evidence="3" id="KW-0274">FAD</keyword>
<dbReference type="Gene3D" id="3.50.50.60">
    <property type="entry name" value="FAD/NAD(P)-binding domain"/>
    <property type="match status" value="2"/>
</dbReference>